<keyword evidence="3 5" id="KW-0371">Homeobox</keyword>
<evidence type="ECO:0000313" key="9">
    <source>
        <dbReference type="Proteomes" id="UP001605036"/>
    </source>
</evidence>
<evidence type="ECO:0000256" key="1">
    <source>
        <dbReference type="ARBA" id="ARBA00004123"/>
    </source>
</evidence>
<dbReference type="Gene3D" id="1.10.10.60">
    <property type="entry name" value="Homeodomain-like"/>
    <property type="match status" value="1"/>
</dbReference>
<evidence type="ECO:0000256" key="4">
    <source>
        <dbReference type="ARBA" id="ARBA00023242"/>
    </source>
</evidence>
<reference evidence="8 9" key="1">
    <citation type="submission" date="2024-09" db="EMBL/GenBank/DDBJ databases">
        <title>Chromosome-scale assembly of Riccia fluitans.</title>
        <authorList>
            <person name="Paukszto L."/>
            <person name="Sawicki J."/>
            <person name="Karawczyk K."/>
            <person name="Piernik-Szablinska J."/>
            <person name="Szczecinska M."/>
            <person name="Mazdziarz M."/>
        </authorList>
    </citation>
    <scope>NUCLEOTIDE SEQUENCE [LARGE SCALE GENOMIC DNA]</scope>
    <source>
        <strain evidence="8">Rf_01</strain>
        <tissue evidence="8">Aerial parts of the thallus</tissue>
    </source>
</reference>
<sequence length="373" mass="42007">MAMQMEIANLNLFCSSCRGSVVTEVQKLSSCKKGQFRSVVGLNGTGCASWRVEFGQVTRLRKVARDVQMCGRRGKAGGRPTKTNLRNGISFRGGDNDSSSSVQQKDEFQTKKTKQEQEDEEDALAEAALEALFAQLEKDLEDESMSDDDDDNEDFTEEEVMALEDELEAALLGIEYKPRITTTAGHLTEEDSELQIDEEEEEEEQRVVSLEKWQLKKLASAAEIGRRHVNVKALASELGMDRADVLAWLKNPPPELVMLGASMELGDESEDSDEGDADVGAASLRTSSKDSGLSTKQNPGRQELAPVTWHNQKRLRKEHVATFERVFRRTRRPTNAMIQNLVELTHVPRKRIVEWFDQRRQEVEPSQSFESLR</sequence>
<evidence type="ECO:0000256" key="3">
    <source>
        <dbReference type="ARBA" id="ARBA00023155"/>
    </source>
</evidence>
<evidence type="ECO:0000259" key="7">
    <source>
        <dbReference type="PROSITE" id="PS50071"/>
    </source>
</evidence>
<feature type="compositionally biased region" description="Polar residues" evidence="6">
    <location>
        <begin position="284"/>
        <end position="300"/>
    </location>
</feature>
<keyword evidence="2 5" id="KW-0238">DNA-binding</keyword>
<dbReference type="InterPro" id="IPR009057">
    <property type="entry name" value="Homeodomain-like_sf"/>
</dbReference>
<dbReference type="PANTHER" id="PTHR15467:SF9">
    <property type="entry name" value="HOMEOBOX DOMAIN-CONTAINING PROTEIN"/>
    <property type="match status" value="1"/>
</dbReference>
<feature type="region of interest" description="Disordered" evidence="6">
    <location>
        <begin position="72"/>
        <end position="123"/>
    </location>
</feature>
<feature type="compositionally biased region" description="Basic and acidic residues" evidence="6">
    <location>
        <begin position="104"/>
        <end position="116"/>
    </location>
</feature>
<dbReference type="SUPFAM" id="SSF46689">
    <property type="entry name" value="Homeodomain-like"/>
    <property type="match status" value="1"/>
</dbReference>
<dbReference type="GO" id="GO:0005634">
    <property type="term" value="C:nucleus"/>
    <property type="evidence" value="ECO:0007669"/>
    <property type="project" value="UniProtKB-SubCell"/>
</dbReference>
<dbReference type="Proteomes" id="UP001605036">
    <property type="component" value="Unassembled WGS sequence"/>
</dbReference>
<organism evidence="8 9">
    <name type="scientific">Riccia fluitans</name>
    <dbReference type="NCBI Taxonomy" id="41844"/>
    <lineage>
        <taxon>Eukaryota</taxon>
        <taxon>Viridiplantae</taxon>
        <taxon>Streptophyta</taxon>
        <taxon>Embryophyta</taxon>
        <taxon>Marchantiophyta</taxon>
        <taxon>Marchantiopsida</taxon>
        <taxon>Marchantiidae</taxon>
        <taxon>Marchantiales</taxon>
        <taxon>Ricciaceae</taxon>
        <taxon>Riccia</taxon>
    </lineage>
</organism>
<dbReference type="PROSITE" id="PS50071">
    <property type="entry name" value="HOMEOBOX_2"/>
    <property type="match status" value="1"/>
</dbReference>
<evidence type="ECO:0000256" key="5">
    <source>
        <dbReference type="PROSITE-ProRule" id="PRU00108"/>
    </source>
</evidence>
<protein>
    <recommendedName>
        <fullName evidence="7">Homeobox domain-containing protein</fullName>
    </recommendedName>
</protein>
<feature type="domain" description="Homeobox" evidence="7">
    <location>
        <begin position="312"/>
        <end position="366"/>
    </location>
</feature>
<evidence type="ECO:0000256" key="2">
    <source>
        <dbReference type="ARBA" id="ARBA00023125"/>
    </source>
</evidence>
<gene>
    <name evidence="8" type="ORF">R1flu_021453</name>
</gene>
<keyword evidence="9" id="KW-1185">Reference proteome</keyword>
<dbReference type="CDD" id="cd00086">
    <property type="entry name" value="homeodomain"/>
    <property type="match status" value="1"/>
</dbReference>
<comment type="caution">
    <text evidence="8">The sequence shown here is derived from an EMBL/GenBank/DDBJ whole genome shotgun (WGS) entry which is preliminary data.</text>
</comment>
<name>A0ABD1ZPE0_9MARC</name>
<proteinExistence type="predicted"/>
<feature type="DNA-binding region" description="Homeobox" evidence="5">
    <location>
        <begin position="314"/>
        <end position="367"/>
    </location>
</feature>
<accession>A0ABD1ZPE0</accession>
<keyword evidence="4 5" id="KW-0539">Nucleus</keyword>
<feature type="region of interest" description="Disordered" evidence="6">
    <location>
        <begin position="284"/>
        <end position="303"/>
    </location>
</feature>
<dbReference type="PANTHER" id="PTHR15467">
    <property type="entry name" value="ZINC-FINGERS AND HOMEOBOXES RELATED"/>
    <property type="match status" value="1"/>
</dbReference>
<dbReference type="GO" id="GO:0003677">
    <property type="term" value="F:DNA binding"/>
    <property type="evidence" value="ECO:0007669"/>
    <property type="project" value="UniProtKB-UniRule"/>
</dbReference>
<evidence type="ECO:0000256" key="6">
    <source>
        <dbReference type="SAM" id="MobiDB-lite"/>
    </source>
</evidence>
<dbReference type="SMART" id="SM00389">
    <property type="entry name" value="HOX"/>
    <property type="match status" value="1"/>
</dbReference>
<comment type="subcellular location">
    <subcellularLocation>
        <location evidence="1 5">Nucleus</location>
    </subcellularLocation>
</comment>
<evidence type="ECO:0000313" key="8">
    <source>
        <dbReference type="EMBL" id="KAL2653325.1"/>
    </source>
</evidence>
<dbReference type="AlphaFoldDB" id="A0ABD1ZPE0"/>
<dbReference type="InterPro" id="IPR001356">
    <property type="entry name" value="HD"/>
</dbReference>
<dbReference type="EMBL" id="JBHFFA010000001">
    <property type="protein sequence ID" value="KAL2653325.1"/>
    <property type="molecule type" value="Genomic_DNA"/>
</dbReference>